<sequence length="110" mass="11767">MRNTEIGQGAESVNRNRLPNRRASETIGFKRGNLHFCMTVGTYPDGRPGEIFLNAEHSNSFLDALTHDAAILASLALQHGCTLETIAHALKRDAQGIAASPIGAAVDLIT</sequence>
<reference evidence="7" key="1">
    <citation type="submission" date="2021-06" db="EMBL/GenBank/DDBJ databases">
        <title>Bradyrhizobium sp. S2-11-2 Genome sequencing.</title>
        <authorList>
            <person name="Jin L."/>
        </authorList>
    </citation>
    <scope>NUCLEOTIDE SEQUENCE</scope>
    <source>
        <strain evidence="7">S2-11-2</strain>
    </source>
</reference>
<evidence type="ECO:0000256" key="5">
    <source>
        <dbReference type="ARBA" id="ARBA00047754"/>
    </source>
</evidence>
<dbReference type="InterPro" id="IPR024434">
    <property type="entry name" value="TSCPD_dom"/>
</dbReference>
<keyword evidence="4" id="KW-0547">Nucleotide-binding</keyword>
<dbReference type="Pfam" id="PF12637">
    <property type="entry name" value="TSCPD"/>
    <property type="match status" value="1"/>
</dbReference>
<name>A0A975NLA9_9BRAD</name>
<dbReference type="Proteomes" id="UP000680805">
    <property type="component" value="Chromosome"/>
</dbReference>
<evidence type="ECO:0000256" key="2">
    <source>
        <dbReference type="ARBA" id="ARBA00012274"/>
    </source>
</evidence>
<evidence type="ECO:0000313" key="8">
    <source>
        <dbReference type="Proteomes" id="UP000680805"/>
    </source>
</evidence>
<dbReference type="EMBL" id="CP076135">
    <property type="protein sequence ID" value="QWG16129.1"/>
    <property type="molecule type" value="Genomic_DNA"/>
</dbReference>
<evidence type="ECO:0000313" key="7">
    <source>
        <dbReference type="EMBL" id="QWG16129.1"/>
    </source>
</evidence>
<dbReference type="RefSeq" id="WP_215611867.1">
    <property type="nucleotide sequence ID" value="NZ_CP076135.1"/>
</dbReference>
<gene>
    <name evidence="7" type="ORF">KMZ68_13855</name>
</gene>
<dbReference type="AlphaFoldDB" id="A0A975NLA9"/>
<evidence type="ECO:0000256" key="4">
    <source>
        <dbReference type="ARBA" id="ARBA00022741"/>
    </source>
</evidence>
<comment type="catalytic activity">
    <reaction evidence="5">
        <text>a 2'-deoxyribonucleoside 5'-diphosphate + [thioredoxin]-disulfide + H2O = a ribonucleoside 5'-diphosphate + [thioredoxin]-dithiol</text>
        <dbReference type="Rhea" id="RHEA:23252"/>
        <dbReference type="Rhea" id="RHEA-COMP:10698"/>
        <dbReference type="Rhea" id="RHEA-COMP:10700"/>
        <dbReference type="ChEBI" id="CHEBI:15377"/>
        <dbReference type="ChEBI" id="CHEBI:29950"/>
        <dbReference type="ChEBI" id="CHEBI:50058"/>
        <dbReference type="ChEBI" id="CHEBI:57930"/>
        <dbReference type="ChEBI" id="CHEBI:73316"/>
        <dbReference type="EC" id="1.17.4.1"/>
    </reaction>
</comment>
<accession>A0A975NLA9</accession>
<feature type="domain" description="TSCPD" evidence="6">
    <location>
        <begin position="21"/>
        <end position="92"/>
    </location>
</feature>
<evidence type="ECO:0000256" key="3">
    <source>
        <dbReference type="ARBA" id="ARBA00022634"/>
    </source>
</evidence>
<proteinExistence type="inferred from homology"/>
<evidence type="ECO:0000256" key="1">
    <source>
        <dbReference type="ARBA" id="ARBA00007405"/>
    </source>
</evidence>
<dbReference type="KEGG" id="bsei:KMZ68_13855"/>
<keyword evidence="3" id="KW-0237">DNA synthesis</keyword>
<organism evidence="7 8">
    <name type="scientific">Bradyrhizobium sediminis</name>
    <dbReference type="NCBI Taxonomy" id="2840469"/>
    <lineage>
        <taxon>Bacteria</taxon>
        <taxon>Pseudomonadati</taxon>
        <taxon>Pseudomonadota</taxon>
        <taxon>Alphaproteobacteria</taxon>
        <taxon>Hyphomicrobiales</taxon>
        <taxon>Nitrobacteraceae</taxon>
        <taxon>Bradyrhizobium</taxon>
    </lineage>
</organism>
<protein>
    <recommendedName>
        <fullName evidence="2">ribonucleoside-diphosphate reductase</fullName>
        <ecNumber evidence="2">1.17.4.1</ecNumber>
    </recommendedName>
</protein>
<dbReference type="GO" id="GO:0004748">
    <property type="term" value="F:ribonucleoside-diphosphate reductase activity, thioredoxin disulfide as acceptor"/>
    <property type="evidence" value="ECO:0007669"/>
    <property type="project" value="UniProtKB-EC"/>
</dbReference>
<dbReference type="EC" id="1.17.4.1" evidence="2"/>
<dbReference type="GO" id="GO:0000166">
    <property type="term" value="F:nucleotide binding"/>
    <property type="evidence" value="ECO:0007669"/>
    <property type="project" value="UniProtKB-KW"/>
</dbReference>
<evidence type="ECO:0000259" key="6">
    <source>
        <dbReference type="Pfam" id="PF12637"/>
    </source>
</evidence>
<dbReference type="GO" id="GO:0071897">
    <property type="term" value="P:DNA biosynthetic process"/>
    <property type="evidence" value="ECO:0007669"/>
    <property type="project" value="UniProtKB-KW"/>
</dbReference>
<comment type="similarity">
    <text evidence="1">Belongs to the ribonucleoside diphosphate reductase class-2 family.</text>
</comment>